<proteinExistence type="inferred from homology"/>
<dbReference type="Pfam" id="PF06325">
    <property type="entry name" value="PrmA"/>
    <property type="match status" value="1"/>
</dbReference>
<comment type="similarity">
    <text evidence="1 6">Belongs to the methyltransferase superfamily. PrmA family.</text>
</comment>
<evidence type="ECO:0000256" key="1">
    <source>
        <dbReference type="ARBA" id="ARBA00009741"/>
    </source>
</evidence>
<dbReference type="Proteomes" id="UP000481852">
    <property type="component" value="Unassembled WGS sequence"/>
</dbReference>
<dbReference type="GO" id="GO:0005737">
    <property type="term" value="C:cytoplasm"/>
    <property type="evidence" value="ECO:0007669"/>
    <property type="project" value="UniProtKB-SubCell"/>
</dbReference>
<evidence type="ECO:0000256" key="6">
    <source>
        <dbReference type="HAMAP-Rule" id="MF_00735"/>
    </source>
</evidence>
<dbReference type="InterPro" id="IPR050078">
    <property type="entry name" value="Ribosomal_L11_MeTrfase_PrmA"/>
</dbReference>
<dbReference type="EC" id="2.1.1.-" evidence="6"/>
<keyword evidence="8" id="KW-1185">Reference proteome</keyword>
<comment type="caution">
    <text evidence="7">The sequence shown here is derived from an EMBL/GenBank/DDBJ whole genome shotgun (WGS) entry which is preliminary data.</text>
</comment>
<evidence type="ECO:0000256" key="2">
    <source>
        <dbReference type="ARBA" id="ARBA00022490"/>
    </source>
</evidence>
<evidence type="ECO:0000256" key="5">
    <source>
        <dbReference type="ARBA" id="ARBA00022691"/>
    </source>
</evidence>
<keyword evidence="7" id="KW-0689">Ribosomal protein</keyword>
<evidence type="ECO:0000256" key="3">
    <source>
        <dbReference type="ARBA" id="ARBA00022603"/>
    </source>
</evidence>
<accession>A0A6L5X5E7</accession>
<keyword evidence="2 6" id="KW-0963">Cytoplasm</keyword>
<dbReference type="GO" id="GO:0032259">
    <property type="term" value="P:methylation"/>
    <property type="evidence" value="ECO:0007669"/>
    <property type="project" value="UniProtKB-KW"/>
</dbReference>
<feature type="binding site" evidence="6">
    <location>
        <position position="202"/>
    </location>
    <ligand>
        <name>S-adenosyl-L-methionine</name>
        <dbReference type="ChEBI" id="CHEBI:59789"/>
    </ligand>
</feature>
<dbReference type="InterPro" id="IPR029063">
    <property type="entry name" value="SAM-dependent_MTases_sf"/>
</dbReference>
<sequence length="317" mass="34721">MKWKKFRLKTLATAEDIVAEALSEAGIEGVEIEDHVPLSENELKQMFVDIPLPAGQDDGTAYLDFYLDEDEDAGGILASVRERLENLRQYTQIGACTIEEGETEDADWINNWKKYFHKFKVDDILIIPSWEKMEDCDSAGMVLHIDPGTAFGTGMHETTQLCMRQLKKVVTPQTQLLDVGTGSGILSIVALKLGACHAVGTDLDPCAVDAVKDNLSANGVPESSMDMVLGNLIDDPKTQALVGYEKYDVVTANILADVLVALAPHIVPAMRHGGILIMSGILDEREKDVEKAARKAGLQIAEVTHQNEWVCVTAKKD</sequence>
<dbReference type="SUPFAM" id="SSF53335">
    <property type="entry name" value="S-adenosyl-L-methionine-dependent methyltransferases"/>
    <property type="match status" value="1"/>
</dbReference>
<feature type="binding site" evidence="6">
    <location>
        <position position="159"/>
    </location>
    <ligand>
        <name>S-adenosyl-L-methionine</name>
        <dbReference type="ChEBI" id="CHEBI:59789"/>
    </ligand>
</feature>
<comment type="catalytic activity">
    <reaction evidence="6">
        <text>L-lysyl-[protein] + 3 S-adenosyl-L-methionine = N(6),N(6),N(6)-trimethyl-L-lysyl-[protein] + 3 S-adenosyl-L-homocysteine + 3 H(+)</text>
        <dbReference type="Rhea" id="RHEA:54192"/>
        <dbReference type="Rhea" id="RHEA-COMP:9752"/>
        <dbReference type="Rhea" id="RHEA-COMP:13826"/>
        <dbReference type="ChEBI" id="CHEBI:15378"/>
        <dbReference type="ChEBI" id="CHEBI:29969"/>
        <dbReference type="ChEBI" id="CHEBI:57856"/>
        <dbReference type="ChEBI" id="CHEBI:59789"/>
        <dbReference type="ChEBI" id="CHEBI:61961"/>
    </reaction>
</comment>
<keyword evidence="5 6" id="KW-0949">S-adenosyl-L-methionine</keyword>
<dbReference type="PANTHER" id="PTHR43648:SF1">
    <property type="entry name" value="ELECTRON TRANSFER FLAVOPROTEIN BETA SUBUNIT LYSINE METHYLTRANSFERASE"/>
    <property type="match status" value="1"/>
</dbReference>
<dbReference type="GO" id="GO:0008276">
    <property type="term" value="F:protein methyltransferase activity"/>
    <property type="evidence" value="ECO:0007669"/>
    <property type="project" value="UniProtKB-UniRule"/>
</dbReference>
<dbReference type="RefSeq" id="WP_154526637.1">
    <property type="nucleotide sequence ID" value="NZ_VULZ01000013.1"/>
</dbReference>
<comment type="subcellular location">
    <subcellularLocation>
        <location evidence="6">Cytoplasm</location>
    </subcellularLocation>
</comment>
<dbReference type="HAMAP" id="MF_00735">
    <property type="entry name" value="Methyltr_PrmA"/>
    <property type="match status" value="1"/>
</dbReference>
<protein>
    <recommendedName>
        <fullName evidence="6">Ribosomal protein L11 methyltransferase</fullName>
        <shortName evidence="6">L11 Mtase</shortName>
        <ecNumber evidence="6">2.1.1.-</ecNumber>
    </recommendedName>
</protein>
<feature type="binding site" evidence="6">
    <location>
        <position position="180"/>
    </location>
    <ligand>
        <name>S-adenosyl-L-methionine</name>
        <dbReference type="ChEBI" id="CHEBI:59789"/>
    </ligand>
</feature>
<dbReference type="AlphaFoldDB" id="A0A6L5X5E7"/>
<dbReference type="EMBL" id="VULZ01000013">
    <property type="protein sequence ID" value="MSS15609.1"/>
    <property type="molecule type" value="Genomic_DNA"/>
</dbReference>
<dbReference type="PANTHER" id="PTHR43648">
    <property type="entry name" value="ELECTRON TRANSFER FLAVOPROTEIN BETA SUBUNIT LYSINE METHYLTRANSFERASE"/>
    <property type="match status" value="1"/>
</dbReference>
<dbReference type="PIRSF" id="PIRSF000401">
    <property type="entry name" value="RPL11_MTase"/>
    <property type="match status" value="1"/>
</dbReference>
<keyword evidence="4 6" id="KW-0808">Transferase</keyword>
<evidence type="ECO:0000313" key="7">
    <source>
        <dbReference type="EMBL" id="MSS15609.1"/>
    </source>
</evidence>
<dbReference type="InterPro" id="IPR004498">
    <property type="entry name" value="Ribosomal_PrmA_MeTrfase"/>
</dbReference>
<name>A0A6L5X5E7_9FIRM</name>
<organism evidence="7 8">
    <name type="scientific">Porcincola intestinalis</name>
    <dbReference type="NCBI Taxonomy" id="2606632"/>
    <lineage>
        <taxon>Bacteria</taxon>
        <taxon>Bacillati</taxon>
        <taxon>Bacillota</taxon>
        <taxon>Clostridia</taxon>
        <taxon>Lachnospirales</taxon>
        <taxon>Lachnospiraceae</taxon>
        <taxon>Porcincola</taxon>
    </lineage>
</organism>
<evidence type="ECO:0000313" key="8">
    <source>
        <dbReference type="Proteomes" id="UP000481852"/>
    </source>
</evidence>
<dbReference type="NCBIfam" id="TIGR00406">
    <property type="entry name" value="prmA"/>
    <property type="match status" value="1"/>
</dbReference>
<comment type="function">
    <text evidence="6">Methylates ribosomal protein L11.</text>
</comment>
<gene>
    <name evidence="6" type="primary">prmA</name>
    <name evidence="7" type="ORF">FYJ35_11290</name>
</gene>
<keyword evidence="7" id="KW-0687">Ribonucleoprotein</keyword>
<reference evidence="7 8" key="1">
    <citation type="submission" date="2019-08" db="EMBL/GenBank/DDBJ databases">
        <title>In-depth cultivation of the pig gut microbiome towards novel bacterial diversity and tailored functional studies.</title>
        <authorList>
            <person name="Wylensek D."/>
            <person name="Hitch T.C.A."/>
            <person name="Clavel T."/>
        </authorList>
    </citation>
    <scope>NUCLEOTIDE SEQUENCE [LARGE SCALE GENOMIC DNA]</scope>
    <source>
        <strain evidence="7 8">Oil+RF-744-WCA-WT-11</strain>
    </source>
</reference>
<dbReference type="GO" id="GO:0005840">
    <property type="term" value="C:ribosome"/>
    <property type="evidence" value="ECO:0007669"/>
    <property type="project" value="UniProtKB-KW"/>
</dbReference>
<evidence type="ECO:0000256" key="4">
    <source>
        <dbReference type="ARBA" id="ARBA00022679"/>
    </source>
</evidence>
<dbReference type="CDD" id="cd02440">
    <property type="entry name" value="AdoMet_MTases"/>
    <property type="match status" value="1"/>
</dbReference>
<feature type="binding site" evidence="6">
    <location>
        <position position="253"/>
    </location>
    <ligand>
        <name>S-adenosyl-L-methionine</name>
        <dbReference type="ChEBI" id="CHEBI:59789"/>
    </ligand>
</feature>
<dbReference type="Gene3D" id="3.40.50.150">
    <property type="entry name" value="Vaccinia Virus protein VP39"/>
    <property type="match status" value="1"/>
</dbReference>
<keyword evidence="3 6" id="KW-0489">Methyltransferase</keyword>